<feature type="transmembrane region" description="Helical" evidence="1">
    <location>
        <begin position="20"/>
        <end position="45"/>
    </location>
</feature>
<organism evidence="2 3">
    <name type="scientific">Rhizobium lentis</name>
    <dbReference type="NCBI Taxonomy" id="1138194"/>
    <lineage>
        <taxon>Bacteria</taxon>
        <taxon>Pseudomonadati</taxon>
        <taxon>Pseudomonadota</taxon>
        <taxon>Alphaproteobacteria</taxon>
        <taxon>Hyphomicrobiales</taxon>
        <taxon>Rhizobiaceae</taxon>
        <taxon>Rhizobium/Agrobacterium group</taxon>
        <taxon>Rhizobium</taxon>
    </lineage>
</organism>
<keyword evidence="1" id="KW-0472">Membrane</keyword>
<dbReference type="EMBL" id="JACHBC010000001">
    <property type="protein sequence ID" value="MBB5558845.1"/>
    <property type="molecule type" value="Genomic_DNA"/>
</dbReference>
<evidence type="ECO:0000313" key="2">
    <source>
        <dbReference type="EMBL" id="MBB5558845.1"/>
    </source>
</evidence>
<keyword evidence="3" id="KW-1185">Reference proteome</keyword>
<dbReference type="AlphaFoldDB" id="A0A7W8XB87"/>
<proteinExistence type="predicted"/>
<reference evidence="2 3" key="1">
    <citation type="submission" date="2020-08" db="EMBL/GenBank/DDBJ databases">
        <title>Genomic Encyclopedia of Type Strains, Phase IV (KMG-V): Genome sequencing to study the core and pangenomes of soil and plant-associated prokaryotes.</title>
        <authorList>
            <person name="Whitman W."/>
        </authorList>
    </citation>
    <scope>NUCLEOTIDE SEQUENCE [LARGE SCALE GENOMIC DNA]</scope>
    <source>
        <strain evidence="2 3">SEMIA 4034</strain>
    </source>
</reference>
<comment type="caution">
    <text evidence="2">The sequence shown here is derived from an EMBL/GenBank/DDBJ whole genome shotgun (WGS) entry which is preliminary data.</text>
</comment>
<name>A0A7W8XB87_9HYPH</name>
<keyword evidence="1" id="KW-1133">Transmembrane helix</keyword>
<accession>A0A7W8XB87</accession>
<sequence length="72" mass="7886">MQTESYNQSEWLRSYYFARAAFSVIWIAAAIAFAGQPGAAAFLLVSYPLWDALANLVDARVNGGLRSNPSQT</sequence>
<dbReference type="Proteomes" id="UP000528824">
    <property type="component" value="Unassembled WGS sequence"/>
</dbReference>
<evidence type="ECO:0000256" key="1">
    <source>
        <dbReference type="SAM" id="Phobius"/>
    </source>
</evidence>
<protein>
    <recommendedName>
        <fullName evidence="4">DUF308 domain-containing protein</fullName>
    </recommendedName>
</protein>
<evidence type="ECO:0008006" key="4">
    <source>
        <dbReference type="Google" id="ProtNLM"/>
    </source>
</evidence>
<evidence type="ECO:0000313" key="3">
    <source>
        <dbReference type="Proteomes" id="UP000528824"/>
    </source>
</evidence>
<gene>
    <name evidence="2" type="ORF">GGI59_000472</name>
</gene>
<keyword evidence="1" id="KW-0812">Transmembrane</keyword>